<keyword evidence="2" id="KW-0677">Repeat</keyword>
<keyword evidence="1" id="KW-0433">Leucine-rich repeat</keyword>
<dbReference type="InterPro" id="IPR032675">
    <property type="entry name" value="LRR_dom_sf"/>
</dbReference>
<dbReference type="InterPro" id="IPR003591">
    <property type="entry name" value="Leu-rich_rpt_typical-subtyp"/>
</dbReference>
<dbReference type="InterPro" id="IPR050541">
    <property type="entry name" value="LRR_TM_domain-containing"/>
</dbReference>
<dbReference type="InterPro" id="IPR001611">
    <property type="entry name" value="Leu-rich_rpt"/>
</dbReference>
<proteinExistence type="predicted"/>
<keyword evidence="3" id="KW-0732">Signal</keyword>
<feature type="chain" id="PRO_5040258636" evidence="3">
    <location>
        <begin position="19"/>
        <end position="370"/>
    </location>
</feature>
<sequence>MDKRVVLAVFLLAIRVNGRYVYRGVKLFECESYDRQNCDQIYPGEKHFLIQTGTKVISKDMFTNKSDLLSVIGTPADIEDVQQGCFTGLKKLRRIYLGGQRLQNIPYGVFNDLPVEYLYLAGNFLRTIETDAFDMKNLERMYLDRNYLTYFDPNWFAAGVLKSLKFLHMHHNRVRAINRKAFYKFPQLLVIDFSFNEVEYISNDIFNHQADINHFLLKHNKIKTLGTNILKTVNYIDNLSLSYNFLKSISCEFIDKTIINKIEIHPNQWVCSCLKKFEQKLQEKNIEPHGGEDQSLLCYDTEKKCEESEKSMNMDFEISMNNTYENLEKHCQNNKDSEEGHLCRSDFCWPLLLRSYVHKTDENYFFCIYY</sequence>
<dbReference type="PANTHER" id="PTHR24369:SF211">
    <property type="entry name" value="LEUCINE-RICH REPEAT-CONTAINING PROTEIN 15-LIKE"/>
    <property type="match status" value="1"/>
</dbReference>
<reference evidence="4" key="1">
    <citation type="submission" date="2021-12" db="EMBL/GenBank/DDBJ databases">
        <authorList>
            <person name="King R."/>
        </authorList>
    </citation>
    <scope>NUCLEOTIDE SEQUENCE</scope>
</reference>
<feature type="signal peptide" evidence="3">
    <location>
        <begin position="1"/>
        <end position="18"/>
    </location>
</feature>
<dbReference type="AlphaFoldDB" id="A0A9P0FJT6"/>
<dbReference type="Pfam" id="PF13855">
    <property type="entry name" value="LRR_8"/>
    <property type="match status" value="1"/>
</dbReference>
<dbReference type="EMBL" id="OV121136">
    <property type="protein sequence ID" value="CAH0557390.1"/>
    <property type="molecule type" value="Genomic_DNA"/>
</dbReference>
<evidence type="ECO:0000313" key="4">
    <source>
        <dbReference type="EMBL" id="CAH0557390.1"/>
    </source>
</evidence>
<dbReference type="SMART" id="SM00369">
    <property type="entry name" value="LRR_TYP"/>
    <property type="match status" value="4"/>
</dbReference>
<accession>A0A9P0FJT6</accession>
<dbReference type="Gene3D" id="3.80.10.10">
    <property type="entry name" value="Ribonuclease Inhibitor"/>
    <property type="match status" value="1"/>
</dbReference>
<dbReference type="PANTHER" id="PTHR24369">
    <property type="entry name" value="ANTIGEN BSP, PUTATIVE-RELATED"/>
    <property type="match status" value="1"/>
</dbReference>
<protein>
    <submittedName>
        <fullName evidence="4">Uncharacterized protein</fullName>
    </submittedName>
</protein>
<keyword evidence="5" id="KW-1185">Reference proteome</keyword>
<dbReference type="Proteomes" id="UP001154078">
    <property type="component" value="Chromosome 5"/>
</dbReference>
<name>A0A9P0FJT6_BRAAE</name>
<dbReference type="OrthoDB" id="6784511at2759"/>
<dbReference type="GO" id="GO:0005886">
    <property type="term" value="C:plasma membrane"/>
    <property type="evidence" value="ECO:0007669"/>
    <property type="project" value="TreeGrafter"/>
</dbReference>
<evidence type="ECO:0000313" key="5">
    <source>
        <dbReference type="Proteomes" id="UP001154078"/>
    </source>
</evidence>
<evidence type="ECO:0000256" key="2">
    <source>
        <dbReference type="ARBA" id="ARBA00022737"/>
    </source>
</evidence>
<evidence type="ECO:0000256" key="3">
    <source>
        <dbReference type="SAM" id="SignalP"/>
    </source>
</evidence>
<evidence type="ECO:0000256" key="1">
    <source>
        <dbReference type="ARBA" id="ARBA00022614"/>
    </source>
</evidence>
<gene>
    <name evidence="4" type="ORF">MELIAE_LOCUS8128</name>
</gene>
<dbReference type="SUPFAM" id="SSF52058">
    <property type="entry name" value="L domain-like"/>
    <property type="match status" value="1"/>
</dbReference>
<organism evidence="4 5">
    <name type="scientific">Brassicogethes aeneus</name>
    <name type="common">Rape pollen beetle</name>
    <name type="synonym">Meligethes aeneus</name>
    <dbReference type="NCBI Taxonomy" id="1431903"/>
    <lineage>
        <taxon>Eukaryota</taxon>
        <taxon>Metazoa</taxon>
        <taxon>Ecdysozoa</taxon>
        <taxon>Arthropoda</taxon>
        <taxon>Hexapoda</taxon>
        <taxon>Insecta</taxon>
        <taxon>Pterygota</taxon>
        <taxon>Neoptera</taxon>
        <taxon>Endopterygota</taxon>
        <taxon>Coleoptera</taxon>
        <taxon>Polyphaga</taxon>
        <taxon>Cucujiformia</taxon>
        <taxon>Nitidulidae</taxon>
        <taxon>Meligethinae</taxon>
        <taxon>Brassicogethes</taxon>
    </lineage>
</organism>